<evidence type="ECO:0000256" key="1">
    <source>
        <dbReference type="ARBA" id="ARBA00004141"/>
    </source>
</evidence>
<name>A0ABW3CT94_9FLAO</name>
<keyword evidence="3 6" id="KW-0812">Transmembrane</keyword>
<feature type="transmembrane region" description="Helical" evidence="7">
    <location>
        <begin position="20"/>
        <end position="40"/>
    </location>
</feature>
<dbReference type="RefSeq" id="WP_386403144.1">
    <property type="nucleotide sequence ID" value="NZ_JBHTJH010000003.1"/>
</dbReference>
<dbReference type="PANTHER" id="PTHR11403">
    <property type="entry name" value="CYTOCHROME C OXIDASE SUBUNIT III"/>
    <property type="match status" value="1"/>
</dbReference>
<evidence type="ECO:0000256" key="4">
    <source>
        <dbReference type="ARBA" id="ARBA00022989"/>
    </source>
</evidence>
<dbReference type="Gene3D" id="1.20.120.80">
    <property type="entry name" value="Cytochrome c oxidase, subunit III, four-helix bundle"/>
    <property type="match status" value="1"/>
</dbReference>
<evidence type="ECO:0000313" key="10">
    <source>
        <dbReference type="Proteomes" id="UP001596978"/>
    </source>
</evidence>
<feature type="transmembrane region" description="Helical" evidence="7">
    <location>
        <begin position="52"/>
        <end position="74"/>
    </location>
</feature>
<keyword evidence="10" id="KW-1185">Reference proteome</keyword>
<sequence length="193" mass="21851">MDLTQGTVQQKNARAKKMMLLFLMVALTMSFAAWTSAYIVSSSRPDWLSEFALPNIFFISTGVLLMSSITFHLVKTAIKANKRGLASILLLLTLMLGITFIRLQFVGFQEIIDAGYYFTGPGSSITMSYVYVITAVHIVHVIAGLIVLLVVTINHFRGKYKPGQTLGLELGVMFWHFLDVLWVYLFLFLYFFR</sequence>
<evidence type="ECO:0000313" key="9">
    <source>
        <dbReference type="EMBL" id="MFD0860983.1"/>
    </source>
</evidence>
<dbReference type="InterPro" id="IPR013833">
    <property type="entry name" value="Cyt_c_oxidase_su3_a-hlx"/>
</dbReference>
<feature type="transmembrane region" description="Helical" evidence="7">
    <location>
        <begin position="172"/>
        <end position="192"/>
    </location>
</feature>
<keyword evidence="4 7" id="KW-1133">Transmembrane helix</keyword>
<feature type="transmembrane region" description="Helical" evidence="7">
    <location>
        <begin position="128"/>
        <end position="151"/>
    </location>
</feature>
<protein>
    <submittedName>
        <fullName evidence="9">Heme-copper oxidase subunit III</fullName>
    </submittedName>
</protein>
<proteinExistence type="inferred from homology"/>
<comment type="subcellular location">
    <subcellularLocation>
        <location evidence="6">Cell membrane</location>
        <topology evidence="6">Multi-pass membrane protein</topology>
    </subcellularLocation>
    <subcellularLocation>
        <location evidence="1">Membrane</location>
        <topology evidence="1">Multi-pass membrane protein</topology>
    </subcellularLocation>
</comment>
<gene>
    <name evidence="9" type="ORF">ACFQ1M_02085</name>
</gene>
<comment type="caution">
    <text evidence="9">The sequence shown here is derived from an EMBL/GenBank/DDBJ whole genome shotgun (WGS) entry which is preliminary data.</text>
</comment>
<dbReference type="EMBL" id="JBHTJH010000003">
    <property type="protein sequence ID" value="MFD0860983.1"/>
    <property type="molecule type" value="Genomic_DNA"/>
</dbReference>
<dbReference type="InterPro" id="IPR000298">
    <property type="entry name" value="Cyt_c_oxidase-like_su3"/>
</dbReference>
<dbReference type="InterPro" id="IPR024791">
    <property type="entry name" value="Cyt_c/ubiquinol_Oxase_su3"/>
</dbReference>
<organism evidence="9 10">
    <name type="scientific">Sungkyunkwania multivorans</name>
    <dbReference type="NCBI Taxonomy" id="1173618"/>
    <lineage>
        <taxon>Bacteria</taxon>
        <taxon>Pseudomonadati</taxon>
        <taxon>Bacteroidota</taxon>
        <taxon>Flavobacteriia</taxon>
        <taxon>Flavobacteriales</taxon>
        <taxon>Flavobacteriaceae</taxon>
        <taxon>Sungkyunkwania</taxon>
    </lineage>
</organism>
<evidence type="ECO:0000256" key="7">
    <source>
        <dbReference type="SAM" id="Phobius"/>
    </source>
</evidence>
<dbReference type="SUPFAM" id="SSF81452">
    <property type="entry name" value="Cytochrome c oxidase subunit III-like"/>
    <property type="match status" value="1"/>
</dbReference>
<dbReference type="PROSITE" id="PS50253">
    <property type="entry name" value="COX3"/>
    <property type="match status" value="1"/>
</dbReference>
<dbReference type="InterPro" id="IPR035973">
    <property type="entry name" value="Cyt_c_oxidase_su3-like_sf"/>
</dbReference>
<feature type="domain" description="Heme-copper oxidase subunit III family profile" evidence="8">
    <location>
        <begin position="1"/>
        <end position="193"/>
    </location>
</feature>
<dbReference type="PANTHER" id="PTHR11403:SF10">
    <property type="entry name" value="CYTOCHROME C OXIDASE"/>
    <property type="match status" value="1"/>
</dbReference>
<evidence type="ECO:0000256" key="5">
    <source>
        <dbReference type="ARBA" id="ARBA00023136"/>
    </source>
</evidence>
<accession>A0ABW3CT94</accession>
<reference evidence="10" key="1">
    <citation type="journal article" date="2019" name="Int. J. Syst. Evol. Microbiol.">
        <title>The Global Catalogue of Microorganisms (GCM) 10K type strain sequencing project: providing services to taxonomists for standard genome sequencing and annotation.</title>
        <authorList>
            <consortium name="The Broad Institute Genomics Platform"/>
            <consortium name="The Broad Institute Genome Sequencing Center for Infectious Disease"/>
            <person name="Wu L."/>
            <person name="Ma J."/>
        </authorList>
    </citation>
    <scope>NUCLEOTIDE SEQUENCE [LARGE SCALE GENOMIC DNA]</scope>
    <source>
        <strain evidence="10">CCUG 62952</strain>
    </source>
</reference>
<dbReference type="Pfam" id="PF00510">
    <property type="entry name" value="COX3"/>
    <property type="match status" value="1"/>
</dbReference>
<evidence type="ECO:0000256" key="6">
    <source>
        <dbReference type="RuleBase" id="RU003376"/>
    </source>
</evidence>
<feature type="transmembrane region" description="Helical" evidence="7">
    <location>
        <begin position="86"/>
        <end position="108"/>
    </location>
</feature>
<keyword evidence="5 7" id="KW-0472">Membrane</keyword>
<evidence type="ECO:0000256" key="3">
    <source>
        <dbReference type="ARBA" id="ARBA00022692"/>
    </source>
</evidence>
<comment type="similarity">
    <text evidence="2 6">Belongs to the cytochrome c oxidase subunit 3 family.</text>
</comment>
<evidence type="ECO:0000256" key="2">
    <source>
        <dbReference type="ARBA" id="ARBA00010581"/>
    </source>
</evidence>
<evidence type="ECO:0000259" key="8">
    <source>
        <dbReference type="PROSITE" id="PS50253"/>
    </source>
</evidence>
<dbReference type="Proteomes" id="UP001596978">
    <property type="component" value="Unassembled WGS sequence"/>
</dbReference>